<dbReference type="Gene3D" id="3.30.470.20">
    <property type="entry name" value="ATP-grasp fold, B domain"/>
    <property type="match status" value="2"/>
</dbReference>
<dbReference type="CDD" id="cd04301">
    <property type="entry name" value="NAT_SF"/>
    <property type="match status" value="1"/>
</dbReference>
<dbReference type="Pfam" id="PF00583">
    <property type="entry name" value="Acetyltransf_1"/>
    <property type="match status" value="1"/>
</dbReference>
<dbReference type="EMBL" id="SMAR01000005">
    <property type="protein sequence ID" value="TCT42046.1"/>
    <property type="molecule type" value="Genomic_DNA"/>
</dbReference>
<dbReference type="InterPro" id="IPR011095">
    <property type="entry name" value="Dala_Dala_lig_C"/>
</dbReference>
<dbReference type="Gene3D" id="3.40.630.30">
    <property type="match status" value="1"/>
</dbReference>
<organism evidence="6 7">
    <name type="scientific">Martelella mediterranea</name>
    <dbReference type="NCBI Taxonomy" id="293089"/>
    <lineage>
        <taxon>Bacteria</taxon>
        <taxon>Pseudomonadati</taxon>
        <taxon>Pseudomonadota</taxon>
        <taxon>Alphaproteobacteria</taxon>
        <taxon>Hyphomicrobiales</taxon>
        <taxon>Aurantimonadaceae</taxon>
        <taxon>Martelella</taxon>
    </lineage>
</organism>
<feature type="domain" description="ATP-grasp" evidence="4">
    <location>
        <begin position="351"/>
        <end position="595"/>
    </location>
</feature>
<comment type="caution">
    <text evidence="6">The sequence shown here is derived from an EMBL/GenBank/DDBJ whole genome shotgun (WGS) entry which is preliminary data.</text>
</comment>
<dbReference type="AlphaFoldDB" id="A0A4R3NV86"/>
<dbReference type="PANTHER" id="PTHR21621">
    <property type="entry name" value="RIBOSOMAL PROTEIN S6 MODIFICATION PROTEIN"/>
    <property type="match status" value="1"/>
</dbReference>
<evidence type="ECO:0000259" key="5">
    <source>
        <dbReference type="PROSITE" id="PS51186"/>
    </source>
</evidence>
<dbReference type="Pfam" id="PF07478">
    <property type="entry name" value="Dala_Dala_lig_C"/>
    <property type="match status" value="1"/>
</dbReference>
<keyword evidence="7" id="KW-1185">Reference proteome</keyword>
<dbReference type="GO" id="GO:0005524">
    <property type="term" value="F:ATP binding"/>
    <property type="evidence" value="ECO:0007669"/>
    <property type="project" value="UniProtKB-UniRule"/>
</dbReference>
<evidence type="ECO:0000259" key="4">
    <source>
        <dbReference type="PROSITE" id="PS50975"/>
    </source>
</evidence>
<dbReference type="Gene3D" id="3.30.1490.20">
    <property type="entry name" value="ATP-grasp fold, A domain"/>
    <property type="match status" value="1"/>
</dbReference>
<keyword evidence="1" id="KW-0436">Ligase</keyword>
<dbReference type="SUPFAM" id="SSF55729">
    <property type="entry name" value="Acyl-CoA N-acyltransferases (Nat)"/>
    <property type="match status" value="1"/>
</dbReference>
<sequence>MTSDKGPKEPHDHGGRDHRNREAYKHRLKRMREQGMKPPIGGQEEQNRPKQDVSVDCGWGRIVFGQTFSDTRLLIETLRAEVPDHRDIAIYVRDPHVVLATAPQEVFLDPSHTYRLDFSTYRSASEPPHGFFIRRLTSEIDAQAINRIYAARSMVQVRPDFFWRQRDARSIVYFVAEDEHTGDVLGTVTGIDHSRVFNDPERGASLWCLASDPQARHRGIGEALVRRLAEHFMARGAAYLDLSVLHDNPAIRLYEKLGFKRVPFFTVKRKNHINEKLFTGPEQEEYEALNPYARLIVAEAHRRGISAEITDAAGGFFRLSYGGRSIHCRESLSELTSAVSMSICDDKSVTRRFVEAAGVRVPRQMTSDAGEEAIEGFLKQAGALVVKPARGEQGRGISVGVTTLEEIREAIEAAKAYCDTVLIEEMVEGEDLRLIVINYRLVAAAVRRPARIVADGHSSIEQLIATQSARRSAATGGESSIPLDAETERTVRAAGYTFADVPEEGTEIRVRRTANLHTGGTIHDVTDIIHPKLVDAAVSAARAINIPVVGIDLMIKSPQNPDYAFIEANERPGLANHEPQPTAERFVDLLFPLSMPASARLSAREGPKSE</sequence>
<gene>
    <name evidence="6" type="ORF">EDC90_100561</name>
</gene>
<reference evidence="6 7" key="1">
    <citation type="submission" date="2019-03" db="EMBL/GenBank/DDBJ databases">
        <title>Freshwater and sediment microbial communities from various areas in North America, analyzing microbe dynamics in response to fracking.</title>
        <authorList>
            <person name="Lamendella R."/>
        </authorList>
    </citation>
    <scope>NUCLEOTIDE SEQUENCE [LARGE SCALE GENOMIC DNA]</scope>
    <source>
        <strain evidence="6 7">175.2</strain>
    </source>
</reference>
<keyword evidence="2" id="KW-0547">Nucleotide-binding</keyword>
<evidence type="ECO:0000256" key="2">
    <source>
        <dbReference type="PROSITE-ProRule" id="PRU00409"/>
    </source>
</evidence>
<dbReference type="SUPFAM" id="SSF56059">
    <property type="entry name" value="Glutathione synthetase ATP-binding domain-like"/>
    <property type="match status" value="1"/>
</dbReference>
<evidence type="ECO:0000313" key="6">
    <source>
        <dbReference type="EMBL" id="TCT42046.1"/>
    </source>
</evidence>
<dbReference type="InterPro" id="IPR017534">
    <property type="entry name" value="GNAT-acetyltransferase"/>
</dbReference>
<keyword evidence="2" id="KW-0067">ATP-binding</keyword>
<dbReference type="NCBIfam" id="TIGR03103">
    <property type="entry name" value="trio_acet_GNAT"/>
    <property type="match status" value="1"/>
</dbReference>
<evidence type="ECO:0000313" key="7">
    <source>
        <dbReference type="Proteomes" id="UP000295097"/>
    </source>
</evidence>
<dbReference type="InterPro" id="IPR011761">
    <property type="entry name" value="ATP-grasp"/>
</dbReference>
<proteinExistence type="predicted"/>
<dbReference type="GO" id="GO:0008716">
    <property type="term" value="F:D-alanine-D-alanine ligase activity"/>
    <property type="evidence" value="ECO:0007669"/>
    <property type="project" value="InterPro"/>
</dbReference>
<dbReference type="GO" id="GO:0018169">
    <property type="term" value="F:ribosomal S6-glutamic acid ligase activity"/>
    <property type="evidence" value="ECO:0007669"/>
    <property type="project" value="TreeGrafter"/>
</dbReference>
<protein>
    <submittedName>
        <fullName evidence="6">GNAT-family acetyltransferase (TIGR03103 family)</fullName>
    </submittedName>
</protein>
<accession>A0A4R3NV86</accession>
<feature type="region of interest" description="Disordered" evidence="3">
    <location>
        <begin position="1"/>
        <end position="52"/>
    </location>
</feature>
<dbReference type="PANTHER" id="PTHR21621:SF0">
    <property type="entry name" value="BETA-CITRYLGLUTAMATE SYNTHASE B-RELATED"/>
    <property type="match status" value="1"/>
</dbReference>
<dbReference type="GO" id="GO:0005737">
    <property type="term" value="C:cytoplasm"/>
    <property type="evidence" value="ECO:0007669"/>
    <property type="project" value="TreeGrafter"/>
</dbReference>
<dbReference type="InterPro" id="IPR016181">
    <property type="entry name" value="Acyl_CoA_acyltransferase"/>
</dbReference>
<dbReference type="InterPro" id="IPR000182">
    <property type="entry name" value="GNAT_dom"/>
</dbReference>
<evidence type="ECO:0000256" key="1">
    <source>
        <dbReference type="ARBA" id="ARBA00022598"/>
    </source>
</evidence>
<feature type="compositionally biased region" description="Basic and acidic residues" evidence="3">
    <location>
        <begin position="1"/>
        <end position="35"/>
    </location>
</feature>
<keyword evidence="6" id="KW-0808">Transferase</keyword>
<dbReference type="PROSITE" id="PS51186">
    <property type="entry name" value="GNAT"/>
    <property type="match status" value="1"/>
</dbReference>
<evidence type="ECO:0000256" key="3">
    <source>
        <dbReference type="SAM" id="MobiDB-lite"/>
    </source>
</evidence>
<dbReference type="GO" id="GO:0046872">
    <property type="term" value="F:metal ion binding"/>
    <property type="evidence" value="ECO:0007669"/>
    <property type="project" value="InterPro"/>
</dbReference>
<dbReference type="RefSeq" id="WP_132309221.1">
    <property type="nucleotide sequence ID" value="NZ_SMAR01000005.1"/>
</dbReference>
<dbReference type="OrthoDB" id="9803907at2"/>
<dbReference type="Proteomes" id="UP000295097">
    <property type="component" value="Unassembled WGS sequence"/>
</dbReference>
<name>A0A4R3NV86_9HYPH</name>
<dbReference type="GO" id="GO:0009432">
    <property type="term" value="P:SOS response"/>
    <property type="evidence" value="ECO:0007669"/>
    <property type="project" value="TreeGrafter"/>
</dbReference>
<dbReference type="InterPro" id="IPR013815">
    <property type="entry name" value="ATP_grasp_subdomain_1"/>
</dbReference>
<dbReference type="PROSITE" id="PS50975">
    <property type="entry name" value="ATP_GRASP"/>
    <property type="match status" value="1"/>
</dbReference>
<feature type="domain" description="N-acetyltransferase" evidence="5">
    <location>
        <begin position="131"/>
        <end position="280"/>
    </location>
</feature>
<dbReference type="GO" id="GO:0016747">
    <property type="term" value="F:acyltransferase activity, transferring groups other than amino-acyl groups"/>
    <property type="evidence" value="ECO:0007669"/>
    <property type="project" value="InterPro"/>
</dbReference>